<feature type="signal peptide" evidence="5">
    <location>
        <begin position="1"/>
        <end position="19"/>
    </location>
</feature>
<organism evidence="6 7">
    <name type="scientific">Rasamsonia emersonii (strain ATCC 16479 / CBS 393.64 / IMI 116815)</name>
    <dbReference type="NCBI Taxonomy" id="1408163"/>
    <lineage>
        <taxon>Eukaryota</taxon>
        <taxon>Fungi</taxon>
        <taxon>Dikarya</taxon>
        <taxon>Ascomycota</taxon>
        <taxon>Pezizomycotina</taxon>
        <taxon>Eurotiomycetes</taxon>
        <taxon>Eurotiomycetidae</taxon>
        <taxon>Eurotiales</taxon>
        <taxon>Trichocomaceae</taxon>
        <taxon>Rasamsonia</taxon>
    </lineage>
</organism>
<evidence type="ECO:0000256" key="5">
    <source>
        <dbReference type="SAM" id="SignalP"/>
    </source>
</evidence>
<feature type="chain" id="PRO_5002482185" description="Tat pathway signal sequence" evidence="5">
    <location>
        <begin position="20"/>
        <end position="500"/>
    </location>
</feature>
<dbReference type="GO" id="GO:0043386">
    <property type="term" value="P:mycotoxin biosynthetic process"/>
    <property type="evidence" value="ECO:0007669"/>
    <property type="project" value="InterPro"/>
</dbReference>
<gene>
    <name evidence="6" type="ORF">T310_2556</name>
</gene>
<protein>
    <recommendedName>
        <fullName evidence="8">Tat pathway signal sequence</fullName>
    </recommendedName>
</protein>
<evidence type="ECO:0000256" key="4">
    <source>
        <dbReference type="SAM" id="Phobius"/>
    </source>
</evidence>
<reference evidence="6 7" key="1">
    <citation type="submission" date="2015-04" db="EMBL/GenBank/DDBJ databases">
        <authorList>
            <person name="Heijne W.H."/>
            <person name="Fedorova N.D."/>
            <person name="Nierman W.C."/>
            <person name="Vollebregt A.W."/>
            <person name="Zhao Z."/>
            <person name="Wu L."/>
            <person name="Kumar M."/>
            <person name="Stam H."/>
            <person name="van den Berg M.A."/>
            <person name="Pel H.J."/>
        </authorList>
    </citation>
    <scope>NUCLEOTIDE SEQUENCE [LARGE SCALE GENOMIC DNA]</scope>
    <source>
        <strain evidence="6 7">CBS 393.64</strain>
    </source>
</reference>
<evidence type="ECO:0000256" key="1">
    <source>
        <dbReference type="ARBA" id="ARBA00004685"/>
    </source>
</evidence>
<dbReference type="PANTHER" id="PTHR33365">
    <property type="entry name" value="YALI0B05434P"/>
    <property type="match status" value="1"/>
</dbReference>
<proteinExistence type="inferred from homology"/>
<comment type="pathway">
    <text evidence="1">Mycotoxin biosynthesis.</text>
</comment>
<accession>A0A0F4Z0J1</accession>
<comment type="similarity">
    <text evidence="2">Belongs to the ustYa family.</text>
</comment>
<dbReference type="GeneID" id="25314907"/>
<dbReference type="PANTHER" id="PTHR33365:SF4">
    <property type="entry name" value="CYCLOCHLOROTINE BIOSYNTHESIS PROTEIN O"/>
    <property type="match status" value="1"/>
</dbReference>
<keyword evidence="4" id="KW-1133">Transmembrane helix</keyword>
<dbReference type="Proteomes" id="UP000053958">
    <property type="component" value="Unassembled WGS sequence"/>
</dbReference>
<evidence type="ECO:0000256" key="3">
    <source>
        <dbReference type="SAM" id="MobiDB-lite"/>
    </source>
</evidence>
<keyword evidence="7" id="KW-1185">Reference proteome</keyword>
<name>A0A0F4Z0J1_RASE3</name>
<dbReference type="InterPro" id="IPR021765">
    <property type="entry name" value="UstYa-like"/>
</dbReference>
<evidence type="ECO:0000313" key="6">
    <source>
        <dbReference type="EMBL" id="KKA23383.1"/>
    </source>
</evidence>
<evidence type="ECO:0008006" key="8">
    <source>
        <dbReference type="Google" id="ProtNLM"/>
    </source>
</evidence>
<dbReference type="RefSeq" id="XP_013329995.1">
    <property type="nucleotide sequence ID" value="XM_013474541.1"/>
</dbReference>
<keyword evidence="4" id="KW-0812">Transmembrane</keyword>
<evidence type="ECO:0000256" key="2">
    <source>
        <dbReference type="ARBA" id="ARBA00035112"/>
    </source>
</evidence>
<evidence type="ECO:0000313" key="7">
    <source>
        <dbReference type="Proteomes" id="UP000053958"/>
    </source>
</evidence>
<dbReference type="OrthoDB" id="3687641at2759"/>
<dbReference type="AlphaFoldDB" id="A0A0F4Z0J1"/>
<sequence>MKVLQLAIAFAALAGMVSAAPAASPDSVDLDRPTVYAGYRKVKEEKRDVDLEKRPTVYAGYRKLEEDATEEKRHVDLEKRPTVYAGYRKVEEEATEEKRDIELEKRPTVYAGYRKLEEEEKRDVDLEKRPTVYAGYRKVEEEHEYQSHCSKEPLTNVLQFRRRKAGNKEVNVLKKNTHTARVQLDRQRDRQKTRRTTLSIFAHMIIPMFGRNPSSSHRYDPLPAAESGDNKEEPAQQSDEAAALPRRRFPLFWTLYFVFMHCVILLLLLGLLLLLWSTSRGQKGQNAYSLLASELPFARDSTRYLETVFSPSGFSDSSQQPSAYYGEPTPEKDRLWKSLYDGIYTFRRVEMIQADCRIAVGMVVITKEEYEQLDVETTTLVGDEDHYLVTLEVFHQLHCLDYLRNTIYPLLSGAKTHHPDESEWVKKTHIDHCIDYLRQVLQCHGDLTPITLETIPGVPVLPPPNPAPYKPNFSIRHTCRDFDAVYDFALKRNSSGYKVA</sequence>
<keyword evidence="4" id="KW-0472">Membrane</keyword>
<feature type="region of interest" description="Disordered" evidence="3">
    <location>
        <begin position="212"/>
        <end position="241"/>
    </location>
</feature>
<feature type="transmembrane region" description="Helical" evidence="4">
    <location>
        <begin position="253"/>
        <end position="276"/>
    </location>
</feature>
<dbReference type="EMBL" id="LASV01000102">
    <property type="protein sequence ID" value="KKA23383.1"/>
    <property type="molecule type" value="Genomic_DNA"/>
</dbReference>
<dbReference type="STRING" id="1408163.A0A0F4Z0J1"/>
<dbReference type="Pfam" id="PF11807">
    <property type="entry name" value="UstYa"/>
    <property type="match status" value="1"/>
</dbReference>
<keyword evidence="5" id="KW-0732">Signal</keyword>
<comment type="caution">
    <text evidence="6">The sequence shown here is derived from an EMBL/GenBank/DDBJ whole genome shotgun (WGS) entry which is preliminary data.</text>
</comment>